<accession>A0ACB8BZR5</accession>
<dbReference type="Proteomes" id="UP000790709">
    <property type="component" value="Unassembled WGS sequence"/>
</dbReference>
<comment type="caution">
    <text evidence="1">The sequence shown here is derived from an EMBL/GenBank/DDBJ whole genome shotgun (WGS) entry which is preliminary data.</text>
</comment>
<evidence type="ECO:0000313" key="2">
    <source>
        <dbReference type="Proteomes" id="UP000790709"/>
    </source>
</evidence>
<evidence type="ECO:0000313" key="1">
    <source>
        <dbReference type="EMBL" id="KAH7930984.1"/>
    </source>
</evidence>
<proteinExistence type="predicted"/>
<protein>
    <submittedName>
        <fullName evidence="1">Uncharacterized protein</fullName>
    </submittedName>
</protein>
<sequence length="191" mass="20958">MSSFASSFAPYTPPPDDPARVSIHPPATNSRSRPWFPVHSSSRGAETSYQSGGIPTFNTSAAGGYAVTENAEVQQNQWETRNGMRVDLLAAFAYIFGPLSALSLLIFETNNDYVRFHAYQSALLTTPLLALRIFASLLGFPSWIRALLTVILFSTAISMSVRAYLGATHHALARYQLPVIGDLADRWVCEE</sequence>
<name>A0ACB8BZR5_9AGAM</name>
<gene>
    <name evidence="1" type="ORF">BV22DRAFT_1027742</name>
</gene>
<keyword evidence="2" id="KW-1185">Reference proteome</keyword>
<reference evidence="1" key="1">
    <citation type="journal article" date="2021" name="New Phytol.">
        <title>Evolutionary innovations through gain and loss of genes in the ectomycorrhizal Boletales.</title>
        <authorList>
            <person name="Wu G."/>
            <person name="Miyauchi S."/>
            <person name="Morin E."/>
            <person name="Kuo A."/>
            <person name="Drula E."/>
            <person name="Varga T."/>
            <person name="Kohler A."/>
            <person name="Feng B."/>
            <person name="Cao Y."/>
            <person name="Lipzen A."/>
            <person name="Daum C."/>
            <person name="Hundley H."/>
            <person name="Pangilinan J."/>
            <person name="Johnson J."/>
            <person name="Barry K."/>
            <person name="LaButti K."/>
            <person name="Ng V."/>
            <person name="Ahrendt S."/>
            <person name="Min B."/>
            <person name="Choi I.G."/>
            <person name="Park H."/>
            <person name="Plett J.M."/>
            <person name="Magnuson J."/>
            <person name="Spatafora J.W."/>
            <person name="Nagy L.G."/>
            <person name="Henrissat B."/>
            <person name="Grigoriev I.V."/>
            <person name="Yang Z.L."/>
            <person name="Xu J."/>
            <person name="Martin F.M."/>
        </authorList>
    </citation>
    <scope>NUCLEOTIDE SEQUENCE</scope>
    <source>
        <strain evidence="1">KUC20120723A-06</strain>
    </source>
</reference>
<organism evidence="1 2">
    <name type="scientific">Leucogyrophana mollusca</name>
    <dbReference type="NCBI Taxonomy" id="85980"/>
    <lineage>
        <taxon>Eukaryota</taxon>
        <taxon>Fungi</taxon>
        <taxon>Dikarya</taxon>
        <taxon>Basidiomycota</taxon>
        <taxon>Agaricomycotina</taxon>
        <taxon>Agaricomycetes</taxon>
        <taxon>Agaricomycetidae</taxon>
        <taxon>Boletales</taxon>
        <taxon>Boletales incertae sedis</taxon>
        <taxon>Leucogyrophana</taxon>
    </lineage>
</organism>
<dbReference type="EMBL" id="MU266328">
    <property type="protein sequence ID" value="KAH7930984.1"/>
    <property type="molecule type" value="Genomic_DNA"/>
</dbReference>